<dbReference type="Gene3D" id="3.90.1200.10">
    <property type="match status" value="1"/>
</dbReference>
<dbReference type="InterPro" id="IPR051678">
    <property type="entry name" value="AGP_Transferase"/>
</dbReference>
<dbReference type="Pfam" id="PF01636">
    <property type="entry name" value="APH"/>
    <property type="match status" value="1"/>
</dbReference>
<keyword evidence="2" id="KW-0808">Transferase</keyword>
<dbReference type="EC" id="2.7.1.-" evidence="2"/>
<dbReference type="PANTHER" id="PTHR21310">
    <property type="entry name" value="AMINOGLYCOSIDE PHOSPHOTRANSFERASE-RELATED-RELATED"/>
    <property type="match status" value="1"/>
</dbReference>
<evidence type="ECO:0000259" key="1">
    <source>
        <dbReference type="Pfam" id="PF01636"/>
    </source>
</evidence>
<gene>
    <name evidence="2" type="ORF">ABUE31_05745</name>
</gene>
<dbReference type="RefSeq" id="WP_367722582.1">
    <property type="nucleotide sequence ID" value="NZ_JBFOCI010000002.1"/>
</dbReference>
<evidence type="ECO:0000313" key="3">
    <source>
        <dbReference type="Proteomes" id="UP001556196"/>
    </source>
</evidence>
<dbReference type="Proteomes" id="UP001556196">
    <property type="component" value="Unassembled WGS sequence"/>
</dbReference>
<organism evidence="2 3">
    <name type="scientific">Mesorhizobium marinum</name>
    <dbReference type="NCBI Taxonomy" id="3228790"/>
    <lineage>
        <taxon>Bacteria</taxon>
        <taxon>Pseudomonadati</taxon>
        <taxon>Pseudomonadota</taxon>
        <taxon>Alphaproteobacteria</taxon>
        <taxon>Hyphomicrobiales</taxon>
        <taxon>Phyllobacteriaceae</taxon>
        <taxon>Mesorhizobium</taxon>
    </lineage>
</organism>
<dbReference type="Gene3D" id="3.30.200.20">
    <property type="entry name" value="Phosphorylase Kinase, domain 1"/>
    <property type="match status" value="1"/>
</dbReference>
<dbReference type="InterPro" id="IPR011009">
    <property type="entry name" value="Kinase-like_dom_sf"/>
</dbReference>
<accession>A0ABV3QWN7</accession>
<reference evidence="2 3" key="1">
    <citation type="submission" date="2024-06" db="EMBL/GenBank/DDBJ databases">
        <authorList>
            <person name="Tuo L."/>
        </authorList>
    </citation>
    <scope>NUCLEOTIDE SEQUENCE [LARGE SCALE GENOMIC DNA]</scope>
    <source>
        <strain evidence="2 3">ZMM04-5</strain>
    </source>
</reference>
<dbReference type="EMBL" id="JBFOCI010000002">
    <property type="protein sequence ID" value="MEW9805484.1"/>
    <property type="molecule type" value="Genomic_DNA"/>
</dbReference>
<dbReference type="SUPFAM" id="SSF56112">
    <property type="entry name" value="Protein kinase-like (PK-like)"/>
    <property type="match status" value="1"/>
</dbReference>
<dbReference type="InterPro" id="IPR002575">
    <property type="entry name" value="Aminoglycoside_PTrfase"/>
</dbReference>
<protein>
    <submittedName>
        <fullName evidence="2">Aminoglycoside phosphotransferase family protein</fullName>
        <ecNumber evidence="2">2.7.1.-</ecNumber>
    </submittedName>
</protein>
<dbReference type="PANTHER" id="PTHR21310:SF15">
    <property type="entry name" value="AMINOGLYCOSIDE PHOSPHOTRANSFERASE DOMAIN-CONTAINING PROTEIN"/>
    <property type="match status" value="1"/>
</dbReference>
<evidence type="ECO:0000313" key="2">
    <source>
        <dbReference type="EMBL" id="MEW9805484.1"/>
    </source>
</evidence>
<feature type="domain" description="Aminoglycoside phosphotransferase" evidence="1">
    <location>
        <begin position="16"/>
        <end position="231"/>
    </location>
</feature>
<comment type="caution">
    <text evidence="2">The sequence shown here is derived from an EMBL/GenBank/DDBJ whole genome shotgun (WGS) entry which is preliminary data.</text>
</comment>
<sequence>MPFTIAGRGWHSIAVDVGGRFIAKFPEGEDAEEALRREASLLAAVRPRLTMAVPDMTLHQGPPLFSLHGKLPGATLDGQGYARLNEEARRRLADDIALFLAEMHAVDPAVMREAGALPVGWWDTADATLAPVWPYLPEHLREAAQAAIADYRALPPDPLGEVYGYFDAHGWNMAFDHQQGRLKGIFDFADSGFGPPHRELVQISLVDADLAARTAAAYQARTGRVLDRRRIFLLAAAMRISELAGAIETDEHVDAIRGYVVGWLEQRLLR</sequence>
<proteinExistence type="predicted"/>
<name>A0ABV3QWN7_9HYPH</name>
<dbReference type="GO" id="GO:0016740">
    <property type="term" value="F:transferase activity"/>
    <property type="evidence" value="ECO:0007669"/>
    <property type="project" value="UniProtKB-KW"/>
</dbReference>
<keyword evidence="3" id="KW-1185">Reference proteome</keyword>